<dbReference type="OrthoDB" id="242257at2759"/>
<dbReference type="GO" id="GO:0007165">
    <property type="term" value="P:signal transduction"/>
    <property type="evidence" value="ECO:0007669"/>
    <property type="project" value="InterPro"/>
</dbReference>
<protein>
    <submittedName>
        <fullName evidence="4">DAGKc domain-containing protein</fullName>
    </submittedName>
</protein>
<feature type="domain" description="DAGKc" evidence="1">
    <location>
        <begin position="80"/>
        <end position="158"/>
    </location>
</feature>
<dbReference type="InterPro" id="IPR017438">
    <property type="entry name" value="ATP-NAD_kinase_N"/>
</dbReference>
<dbReference type="InterPro" id="IPR037607">
    <property type="entry name" value="DGK"/>
</dbReference>
<keyword evidence="3" id="KW-1185">Reference proteome</keyword>
<dbReference type="AlphaFoldDB" id="A0A0N5D5F9"/>
<dbReference type="Proteomes" id="UP000276776">
    <property type="component" value="Unassembled WGS sequence"/>
</dbReference>
<dbReference type="EMBL" id="UYYF01004602">
    <property type="protein sequence ID" value="VDN05766.1"/>
    <property type="molecule type" value="Genomic_DNA"/>
</dbReference>
<reference evidence="4" key="1">
    <citation type="submission" date="2017-02" db="UniProtKB">
        <authorList>
            <consortium name="WormBaseParasite"/>
        </authorList>
    </citation>
    <scope>IDENTIFICATION</scope>
</reference>
<dbReference type="PROSITE" id="PS50146">
    <property type="entry name" value="DAGK"/>
    <property type="match status" value="1"/>
</dbReference>
<dbReference type="Pfam" id="PF00781">
    <property type="entry name" value="DAGK_cat"/>
    <property type="match status" value="1"/>
</dbReference>
<dbReference type="SUPFAM" id="SSF111331">
    <property type="entry name" value="NAD kinase/diacylglycerol kinase-like"/>
    <property type="match status" value="1"/>
</dbReference>
<dbReference type="InterPro" id="IPR001206">
    <property type="entry name" value="Diacylglycerol_kinase_cat_dom"/>
</dbReference>
<evidence type="ECO:0000313" key="2">
    <source>
        <dbReference type="EMBL" id="VDN05766.1"/>
    </source>
</evidence>
<evidence type="ECO:0000313" key="3">
    <source>
        <dbReference type="Proteomes" id="UP000276776"/>
    </source>
</evidence>
<dbReference type="OMA" id="WICRSIC"/>
<dbReference type="InterPro" id="IPR016064">
    <property type="entry name" value="NAD/diacylglycerol_kinase_sf"/>
</dbReference>
<dbReference type="PANTHER" id="PTHR11255:SF80">
    <property type="entry name" value="EYE-SPECIFIC DIACYLGLYCEROL KINASE"/>
    <property type="match status" value="1"/>
</dbReference>
<evidence type="ECO:0000259" key="1">
    <source>
        <dbReference type="PROSITE" id="PS50146"/>
    </source>
</evidence>
<evidence type="ECO:0000313" key="4">
    <source>
        <dbReference type="WBParaSite" id="TCLT_0000824001-mRNA-1"/>
    </source>
</evidence>
<accession>A0A0N5D5F9</accession>
<dbReference type="SMART" id="SM00046">
    <property type="entry name" value="DAGKc"/>
    <property type="match status" value="1"/>
</dbReference>
<dbReference type="Gene3D" id="3.40.50.10330">
    <property type="entry name" value="Probable inorganic polyphosphate/atp-NAD kinase, domain 1"/>
    <property type="match status" value="1"/>
</dbReference>
<proteinExistence type="predicted"/>
<dbReference type="PANTHER" id="PTHR11255">
    <property type="entry name" value="DIACYLGLYCEROL KINASE"/>
    <property type="match status" value="1"/>
</dbReference>
<dbReference type="WBParaSite" id="TCLT_0000824001-mRNA-1">
    <property type="protein sequence ID" value="TCLT_0000824001-mRNA-1"/>
    <property type="gene ID" value="TCLT_0000824001"/>
</dbReference>
<reference evidence="2 3" key="2">
    <citation type="submission" date="2018-11" db="EMBL/GenBank/DDBJ databases">
        <authorList>
            <consortium name="Pathogen Informatics"/>
        </authorList>
    </citation>
    <scope>NUCLEOTIDE SEQUENCE [LARGE SCALE GENOMIC DNA]</scope>
</reference>
<gene>
    <name evidence="2" type="ORF">TCLT_LOCUS8229</name>
</gene>
<dbReference type="STRING" id="103827.A0A0N5D5F9"/>
<dbReference type="GO" id="GO:0005886">
    <property type="term" value="C:plasma membrane"/>
    <property type="evidence" value="ECO:0007669"/>
    <property type="project" value="TreeGrafter"/>
</dbReference>
<sequence length="158" mass="17619">EVIAVTCSWCKRSYHNKVECLSQIFGKLCDGGVLRDIIIPPAWICRSICKTKIDKRKSITSDKNQLFTVKPMTIDGSKWLPHQPLLVFVNPKSGGNKGSKLLHTFCWLLNPRQVFDITTLEGPAFGLNMFRQLASNLRVLVCGGDGTVGWVLSTLDKV</sequence>
<name>A0A0N5D5F9_THECL</name>
<organism evidence="4">
    <name type="scientific">Thelazia callipaeda</name>
    <name type="common">Oriental eyeworm</name>
    <name type="synonym">Parasitic nematode</name>
    <dbReference type="NCBI Taxonomy" id="103827"/>
    <lineage>
        <taxon>Eukaryota</taxon>
        <taxon>Metazoa</taxon>
        <taxon>Ecdysozoa</taxon>
        <taxon>Nematoda</taxon>
        <taxon>Chromadorea</taxon>
        <taxon>Rhabditida</taxon>
        <taxon>Spirurina</taxon>
        <taxon>Spiruromorpha</taxon>
        <taxon>Thelazioidea</taxon>
        <taxon>Thelaziidae</taxon>
        <taxon>Thelazia</taxon>
    </lineage>
</organism>
<dbReference type="GO" id="GO:0004143">
    <property type="term" value="F:ATP-dependent diacylglycerol kinase activity"/>
    <property type="evidence" value="ECO:0007669"/>
    <property type="project" value="InterPro"/>
</dbReference>